<dbReference type="Pfam" id="PF00144">
    <property type="entry name" value="Beta-lactamase"/>
    <property type="match status" value="1"/>
</dbReference>
<dbReference type="GO" id="GO:0016787">
    <property type="term" value="F:hydrolase activity"/>
    <property type="evidence" value="ECO:0007669"/>
    <property type="project" value="UniProtKB-KW"/>
</dbReference>
<comment type="caution">
    <text evidence="3">The sequence shown here is derived from an EMBL/GenBank/DDBJ whole genome shotgun (WGS) entry which is preliminary data.</text>
</comment>
<dbReference type="SUPFAM" id="SSF56601">
    <property type="entry name" value="beta-lactamase/transpeptidase-like"/>
    <property type="match status" value="1"/>
</dbReference>
<dbReference type="AlphaFoldDB" id="A0A2N5CJH0"/>
<reference evidence="3 4" key="1">
    <citation type="submission" date="2017-12" db="EMBL/GenBank/DDBJ databases">
        <title>Genome sequence of the active heterotrophic nitrifier-denitrifier, Cupriavidus pauculus UM1.</title>
        <authorList>
            <person name="Putonti C."/>
            <person name="Castignetti D."/>
        </authorList>
    </citation>
    <scope>NUCLEOTIDE SEQUENCE [LARGE SCALE GENOMIC DNA]</scope>
    <source>
        <strain evidence="3 4">UM1</strain>
    </source>
</reference>
<dbReference type="RefSeq" id="WP_101680138.1">
    <property type="nucleotide sequence ID" value="NZ_PJRP01000001.1"/>
</dbReference>
<dbReference type="InterPro" id="IPR050491">
    <property type="entry name" value="AmpC-like"/>
</dbReference>
<protein>
    <submittedName>
        <fullName evidence="3">Serine hydrolase</fullName>
    </submittedName>
</protein>
<feature type="domain" description="Beta-lactamase-related" evidence="1">
    <location>
        <begin position="5"/>
        <end position="327"/>
    </location>
</feature>
<dbReference type="Proteomes" id="UP000234341">
    <property type="component" value="Unassembled WGS sequence"/>
</dbReference>
<name>A0A2N5CJH0_9BURK</name>
<dbReference type="OrthoDB" id="9801061at2"/>
<dbReference type="InterPro" id="IPR001466">
    <property type="entry name" value="Beta-lactam-related"/>
</dbReference>
<dbReference type="Gene3D" id="3.40.710.10">
    <property type="entry name" value="DD-peptidase/beta-lactamase superfamily"/>
    <property type="match status" value="1"/>
</dbReference>
<accession>A0A2N5CJH0</accession>
<evidence type="ECO:0000259" key="1">
    <source>
        <dbReference type="Pfam" id="PF00144"/>
    </source>
</evidence>
<dbReference type="PANTHER" id="PTHR46825">
    <property type="entry name" value="D-ALANYL-D-ALANINE-CARBOXYPEPTIDASE/ENDOPEPTIDASE AMPH"/>
    <property type="match status" value="1"/>
</dbReference>
<evidence type="ECO:0000259" key="2">
    <source>
        <dbReference type="Pfam" id="PF11954"/>
    </source>
</evidence>
<evidence type="ECO:0000313" key="3">
    <source>
        <dbReference type="EMBL" id="PLQ02364.1"/>
    </source>
</evidence>
<organism evidence="3 4">
    <name type="scientific">Cupriavidus pauculus</name>
    <dbReference type="NCBI Taxonomy" id="82633"/>
    <lineage>
        <taxon>Bacteria</taxon>
        <taxon>Pseudomonadati</taxon>
        <taxon>Pseudomonadota</taxon>
        <taxon>Betaproteobacteria</taxon>
        <taxon>Burkholderiales</taxon>
        <taxon>Burkholderiaceae</taxon>
        <taxon>Cupriavidus</taxon>
    </lineage>
</organism>
<dbReference type="PANTHER" id="PTHR46825:SF15">
    <property type="entry name" value="BETA-LACTAMASE-RELATED DOMAIN-CONTAINING PROTEIN"/>
    <property type="match status" value="1"/>
</dbReference>
<evidence type="ECO:0000313" key="4">
    <source>
        <dbReference type="Proteomes" id="UP000234341"/>
    </source>
</evidence>
<dbReference type="EMBL" id="PJRP01000001">
    <property type="protein sequence ID" value="PLQ02364.1"/>
    <property type="molecule type" value="Genomic_DNA"/>
</dbReference>
<gene>
    <name evidence="3" type="ORF">CYJ10_03470</name>
</gene>
<dbReference type="InterPro" id="IPR021860">
    <property type="entry name" value="Peptidase_S12_Pab87-rel_C"/>
</dbReference>
<sequence>MLGDFDGLVEAAMAEWRVPGAAIAIVKAGETLLLKGYGRKDIDADDVVTPDTQFLLCSLTKSFTAAGLGLLFDEGKLDFGRPVRDYLPAFQLHDAVASERVTVRDLLCHHTGLPRHDWIHGPGDLSTAQIVESLRHLQLSRDIRTGFEYQNLGYVVAGHIAERISGQRWESFTADRLLHPLGFTDFGFAIEALAGAADHAHPHVRRGAEVERAHLCPIRAAPAGALNASVRDLARWLNLWLGDGQVAGSRLLSSQAIREMTTPWVYAGQSPNEHVGHLHYGFGWNIGHYRGARMQWHTGSWVGWSTIMAILPEHGLGIAILTNRVPGGVTELLTYSAFDRLRGHEPVDWLARFAEGRRKALAQEREEKARREAEREKARTVPLSLTQYVGDYTHPAYGRFAIVREGEGLGWRWRGMSGRLAAVDADVFSTEDRPAEIHPDNLPLTFGRDGKGEVDRVSAPLEPKVADIVFRRA</sequence>
<dbReference type="Pfam" id="PF11954">
    <property type="entry name" value="DUF3471"/>
    <property type="match status" value="1"/>
</dbReference>
<keyword evidence="3" id="KW-0378">Hydrolase</keyword>
<dbReference type="Gene3D" id="2.40.128.600">
    <property type="match status" value="1"/>
</dbReference>
<proteinExistence type="predicted"/>
<dbReference type="InterPro" id="IPR012338">
    <property type="entry name" value="Beta-lactam/transpept-like"/>
</dbReference>
<feature type="domain" description="Peptidase S12 Pab87-related C-terminal" evidence="2">
    <location>
        <begin position="375"/>
        <end position="470"/>
    </location>
</feature>